<accession>A0ABR6HRD1</accession>
<dbReference type="Pfam" id="PF00501">
    <property type="entry name" value="AMP-binding"/>
    <property type="match status" value="2"/>
</dbReference>
<dbReference type="InterPro" id="IPR009081">
    <property type="entry name" value="PP-bd_ACP"/>
</dbReference>
<evidence type="ECO:0000259" key="4">
    <source>
        <dbReference type="PROSITE" id="PS50075"/>
    </source>
</evidence>
<dbReference type="Gene3D" id="3.30.300.30">
    <property type="match status" value="1"/>
</dbReference>
<dbReference type="InterPro" id="IPR042099">
    <property type="entry name" value="ANL_N_sf"/>
</dbReference>
<dbReference type="PANTHER" id="PTHR45527">
    <property type="entry name" value="NONRIBOSOMAL PEPTIDE SYNTHETASE"/>
    <property type="match status" value="1"/>
</dbReference>
<keyword evidence="2" id="KW-0597">Phosphoprotein</keyword>
<feature type="region of interest" description="Disordered" evidence="3">
    <location>
        <begin position="172"/>
        <end position="196"/>
    </location>
</feature>
<dbReference type="SMART" id="SM00823">
    <property type="entry name" value="PKS_PP"/>
    <property type="match status" value="1"/>
</dbReference>
<dbReference type="Gene3D" id="3.20.20.30">
    <property type="entry name" value="Luciferase-like domain"/>
    <property type="match status" value="1"/>
</dbReference>
<dbReference type="InterPro" id="IPR000873">
    <property type="entry name" value="AMP-dep_synth/lig_dom"/>
</dbReference>
<keyword evidence="1" id="KW-0596">Phosphopantetheine</keyword>
<dbReference type="Gene3D" id="1.10.1200.10">
    <property type="entry name" value="ACP-like"/>
    <property type="match status" value="1"/>
</dbReference>
<dbReference type="InterPro" id="IPR020459">
    <property type="entry name" value="AMP-binding"/>
</dbReference>
<dbReference type="CDD" id="cd05930">
    <property type="entry name" value="A_NRPS"/>
    <property type="match status" value="1"/>
</dbReference>
<keyword evidence="6" id="KW-1185">Reference proteome</keyword>
<dbReference type="RefSeq" id="WP_183474598.1">
    <property type="nucleotide sequence ID" value="NZ_JACIBX010000011.1"/>
</dbReference>
<dbReference type="Pfam" id="PF00551">
    <property type="entry name" value="Formyl_trans_N"/>
    <property type="match status" value="1"/>
</dbReference>
<dbReference type="EMBL" id="JACIBX010000011">
    <property type="protein sequence ID" value="MBB3713101.1"/>
    <property type="molecule type" value="Genomic_DNA"/>
</dbReference>
<protein>
    <submittedName>
        <fullName evidence="5">Natural product biosynthesis luciferase-like monooxygenase protein</fullName>
    </submittedName>
</protein>
<dbReference type="Gene3D" id="3.40.50.12780">
    <property type="entry name" value="N-terminal domain of ligase-like"/>
    <property type="match status" value="1"/>
</dbReference>
<evidence type="ECO:0000256" key="3">
    <source>
        <dbReference type="SAM" id="MobiDB-lite"/>
    </source>
</evidence>
<dbReference type="Proteomes" id="UP000576152">
    <property type="component" value="Unassembled WGS sequence"/>
</dbReference>
<dbReference type="PROSITE" id="PS00455">
    <property type="entry name" value="AMP_BINDING"/>
    <property type="match status" value="1"/>
</dbReference>
<gene>
    <name evidence="5" type="ORF">FHS00_002702</name>
</gene>
<dbReference type="SUPFAM" id="SSF53328">
    <property type="entry name" value="Formyltransferase"/>
    <property type="match status" value="1"/>
</dbReference>
<dbReference type="PROSITE" id="PS50075">
    <property type="entry name" value="CARRIER"/>
    <property type="match status" value="1"/>
</dbReference>
<dbReference type="InterPro" id="IPR020845">
    <property type="entry name" value="AMP-binding_CS"/>
</dbReference>
<dbReference type="InterPro" id="IPR011251">
    <property type="entry name" value="Luciferase-like_dom"/>
</dbReference>
<dbReference type="InterPro" id="IPR002376">
    <property type="entry name" value="Formyl_transf_N"/>
</dbReference>
<evidence type="ECO:0000313" key="6">
    <source>
        <dbReference type="Proteomes" id="UP000576152"/>
    </source>
</evidence>
<dbReference type="SUPFAM" id="SSF56801">
    <property type="entry name" value="Acetyl-CoA synthetase-like"/>
    <property type="match status" value="2"/>
</dbReference>
<reference evidence="5 6" key="1">
    <citation type="submission" date="2020-08" db="EMBL/GenBank/DDBJ databases">
        <title>Genomic Encyclopedia of Type Strains, Phase III (KMG-III): the genomes of soil and plant-associated and newly described type strains.</title>
        <authorList>
            <person name="Whitman W."/>
        </authorList>
    </citation>
    <scope>NUCLEOTIDE SEQUENCE [LARGE SCALE GENOMIC DNA]</scope>
    <source>
        <strain evidence="5 6">CECT 8572</strain>
    </source>
</reference>
<proteinExistence type="predicted"/>
<dbReference type="Pfam" id="PF00296">
    <property type="entry name" value="Bac_luciferase"/>
    <property type="match status" value="1"/>
</dbReference>
<dbReference type="InterPro" id="IPR036736">
    <property type="entry name" value="ACP-like_sf"/>
</dbReference>
<dbReference type="InterPro" id="IPR036661">
    <property type="entry name" value="Luciferase-like_sf"/>
</dbReference>
<dbReference type="InterPro" id="IPR024011">
    <property type="entry name" value="Biosynth_lucif-like_mOase_dom"/>
</dbReference>
<dbReference type="PRINTS" id="PR00154">
    <property type="entry name" value="AMPBINDING"/>
</dbReference>
<sequence length="1515" mass="160707">MSARIALIGDSALTLEAARLAREAGFQLAVVASRHAGTRDHAEAHAVPLHDPDRLDTLPEGIDWLLSAGNVALLPEAVLRRFKAGAINFHDGPLPERPGRSSPAWALIEGARSHAITWHLMTTGVDAGDILLRQGIEIASDETAQSLNARCFAAAVETLPALFAQMRHGLRPRPQAGTPGRLHRAADRPAADGLIDGRGPIDRAERLVRGLDHGDHPNPLCRAKIATASGLLLIGGARVLETGLPSQPPGTIRAVRDDALELVFEDGVLALTGLHRLDGGVPALPEAGDRLPAISDPDGLTARMARIARHEPHWRAALEALKPVPMPGLRTQGRAMPDSPEEILEVPDLPGTPALRAAAWALLAARLDGAALALVLPSNDPHLSDWLPLDAALRPEETFAELASRLQAQADAARAMGGFAADLPTRLGASMAPPTFALGAGLRGGAVLGFDPGSGLLRARAGALLPGVLDLLAARLAALLAADPQARCDSLPALSETERALVLTDWNATEGPVPGGTLHAAVAAQAARTPDAVAVISGETRLTHAELETRANRMAHVLRDMGAGPGTRVGLHLRRSAEMVVAALAVLKSGAAYLPLDPGYPEERLALYLEDSAAALVITEAAIADKLPPGEARQLRLDDPRFAAALDTPPEETATAEDLAYLIYTSGSTGRPKGVMIEHRQAMNFLAGMDERVPQTPGDMMLAVTSISFDISVLELFWSLSRGLGVVIQGEAERLLTAAEAPPAKADGPAISLFYWGHEESDTGDYALLLDGARFADAHGFEAVWTPERHFHGFGAAYPNPAVTGAAVAAATTRIAVRAGSCLAPLHHPARIAEDWAVVDRLSGGRAGIALAAGWQPDDFVLRPEAAPPAHRAALRDAADAVRRLWRGEAVAFPAPGGGMREVATRPRPVSAELPLWITVAGNPESWREAGRIGANVLTHLLGQSLEELETRIGEWREALRMAGHDPATRRVTVMLHAYLDESRAAARAAVRAPMLEYLRSATGLIARHAAAFPAFRANGGTAPEALSPEEEAAVLDHAFERYFEAHGLFGTVDDAREKLARLGALGVDEVACLIDFGLAPERVMAALPRLAELVPQAAKPGDAMPDPDDLSIAAQIRRHGITHLQCTPSMARMLCADPGSRAALGRLRHMLVGGEALPATLAADLRAAGVPNLLNMYGPTETTVWSTSATVSPELPAAVIGTPILNTVTYVLDADMQPCPVGGEGELWIGGAGVARGYWQRPELTAERFQPDPFRPGERIYRTGDLARWRADGRLEFGGRADGQIKLRGHRIELGEVEAVLDSLSGRGPCVAMLREDSPGDARLVAYVESPEPVDEAGLRAAMAARLPAIMVPARIVALERFPLTPNRKTDRKAMPPPSPHKGHRAAEDTVSMRAPVAPVRQPRPGGALDAVAAIWRELLGVEQVTAEDSFFDLGGHSLLAVQAHREIRDRLGVPELRVTDIFGLPRLGDMAARIEAALVPAAAPEQALTDQAAARAEMMARRRALRARRCGDA</sequence>
<dbReference type="SUPFAM" id="SSF51679">
    <property type="entry name" value="Bacterial luciferase-like"/>
    <property type="match status" value="1"/>
</dbReference>
<dbReference type="SUPFAM" id="SSF47336">
    <property type="entry name" value="ACP-like"/>
    <property type="match status" value="1"/>
</dbReference>
<dbReference type="Pfam" id="PF00550">
    <property type="entry name" value="PP-binding"/>
    <property type="match status" value="1"/>
</dbReference>
<dbReference type="NCBIfam" id="TIGR04020">
    <property type="entry name" value="seco_metab_LLM"/>
    <property type="match status" value="1"/>
</dbReference>
<feature type="region of interest" description="Disordered" evidence="3">
    <location>
        <begin position="1368"/>
        <end position="1389"/>
    </location>
</feature>
<organism evidence="5 6">
    <name type="scientific">Limimaricola variabilis</name>
    <dbReference type="NCBI Taxonomy" id="1492771"/>
    <lineage>
        <taxon>Bacteria</taxon>
        <taxon>Pseudomonadati</taxon>
        <taxon>Pseudomonadota</taxon>
        <taxon>Alphaproteobacteria</taxon>
        <taxon>Rhodobacterales</taxon>
        <taxon>Paracoccaceae</taxon>
        <taxon>Limimaricola</taxon>
    </lineage>
</organism>
<dbReference type="InterPro" id="IPR045851">
    <property type="entry name" value="AMP-bd_C_sf"/>
</dbReference>
<dbReference type="Gene3D" id="3.40.50.980">
    <property type="match status" value="2"/>
</dbReference>
<feature type="domain" description="Carrier" evidence="4">
    <location>
        <begin position="1404"/>
        <end position="1480"/>
    </location>
</feature>
<name>A0ABR6HRD1_9RHOB</name>
<evidence type="ECO:0000256" key="1">
    <source>
        <dbReference type="ARBA" id="ARBA00022450"/>
    </source>
</evidence>
<evidence type="ECO:0000256" key="2">
    <source>
        <dbReference type="ARBA" id="ARBA00022553"/>
    </source>
</evidence>
<comment type="caution">
    <text evidence="5">The sequence shown here is derived from an EMBL/GenBank/DDBJ whole genome shotgun (WGS) entry which is preliminary data.</text>
</comment>
<evidence type="ECO:0000313" key="5">
    <source>
        <dbReference type="EMBL" id="MBB3713101.1"/>
    </source>
</evidence>
<dbReference type="PANTHER" id="PTHR45527:SF1">
    <property type="entry name" value="FATTY ACID SYNTHASE"/>
    <property type="match status" value="1"/>
</dbReference>
<dbReference type="Gene3D" id="3.40.50.12230">
    <property type="match status" value="1"/>
</dbReference>
<dbReference type="InterPro" id="IPR036477">
    <property type="entry name" value="Formyl_transf_N_sf"/>
</dbReference>
<dbReference type="InterPro" id="IPR020806">
    <property type="entry name" value="PKS_PP-bd"/>
</dbReference>